<dbReference type="AlphaFoldDB" id="A0A8A1LJS3"/>
<evidence type="ECO:0000313" key="3">
    <source>
        <dbReference type="Proteomes" id="UP000663419"/>
    </source>
</evidence>
<dbReference type="Proteomes" id="UP000663419">
    <property type="component" value="Chromosome 3"/>
</dbReference>
<sequence>MENVFISVKISHTAQYGIWAPFEAAHIFPLEYENIWIEHNYGRRITDTDDAVDISKINSVQNGLLMDGGLNILLNQYIFSVNPDDGYKIVSFMRILDSMAEYLILFVMIRKIPIEFQLKS</sequence>
<dbReference type="VEuPathDB" id="FungiDB:I7I53_02182"/>
<dbReference type="InterPro" id="IPR003615">
    <property type="entry name" value="HNH_nuc"/>
</dbReference>
<feature type="domain" description="HNH nuclease" evidence="1">
    <location>
        <begin position="17"/>
        <end position="82"/>
    </location>
</feature>
<evidence type="ECO:0000313" key="2">
    <source>
        <dbReference type="EMBL" id="QSS54588.1"/>
    </source>
</evidence>
<organism evidence="2 3">
    <name type="scientific">Ajellomyces capsulatus (strain H88)</name>
    <name type="common">Darling's disease fungus</name>
    <name type="synonym">Histoplasma capsulatum</name>
    <dbReference type="NCBI Taxonomy" id="544711"/>
    <lineage>
        <taxon>Eukaryota</taxon>
        <taxon>Fungi</taxon>
        <taxon>Dikarya</taxon>
        <taxon>Ascomycota</taxon>
        <taxon>Pezizomycotina</taxon>
        <taxon>Eurotiomycetes</taxon>
        <taxon>Eurotiomycetidae</taxon>
        <taxon>Onygenales</taxon>
        <taxon>Ajellomycetaceae</taxon>
        <taxon>Histoplasma</taxon>
    </lineage>
</organism>
<gene>
    <name evidence="2" type="ORF">I7I53_02182</name>
</gene>
<dbReference type="Pfam" id="PF13391">
    <property type="entry name" value="HNH_2"/>
    <property type="match status" value="1"/>
</dbReference>
<dbReference type="EMBL" id="CP069104">
    <property type="protein sequence ID" value="QSS54588.1"/>
    <property type="molecule type" value="Genomic_DNA"/>
</dbReference>
<evidence type="ECO:0000259" key="1">
    <source>
        <dbReference type="Pfam" id="PF13391"/>
    </source>
</evidence>
<proteinExistence type="predicted"/>
<name>A0A8A1LJS3_AJEC8</name>
<reference evidence="2" key="1">
    <citation type="submission" date="2021-01" db="EMBL/GenBank/DDBJ databases">
        <title>Chromosome-level genome assembly of a human fungal pathogen reveals clustering of transcriptionally co-regulated genes.</title>
        <authorList>
            <person name="Voorhies M."/>
            <person name="Cohen S."/>
            <person name="Shea T.P."/>
            <person name="Petrus S."/>
            <person name="Munoz J.F."/>
            <person name="Poplawski S."/>
            <person name="Goldman W.E."/>
            <person name="Michael T."/>
            <person name="Cuomo C.A."/>
            <person name="Sil A."/>
            <person name="Beyhan S."/>
        </authorList>
    </citation>
    <scope>NUCLEOTIDE SEQUENCE</scope>
    <source>
        <strain evidence="2">H88</strain>
    </source>
</reference>
<accession>A0A8A1LJS3</accession>
<protein>
    <recommendedName>
        <fullName evidence="1">HNH nuclease domain-containing protein</fullName>
    </recommendedName>
</protein>